<name>A0A2T9ZK44_9FUNG</name>
<keyword evidence="1" id="KW-0472">Membrane</keyword>
<dbReference type="OrthoDB" id="5600014at2759"/>
<accession>A0A2T9ZK44</accession>
<comment type="caution">
    <text evidence="2">The sequence shown here is derived from an EMBL/GenBank/DDBJ whole genome shotgun (WGS) entry which is preliminary data.</text>
</comment>
<reference evidence="2 3" key="1">
    <citation type="journal article" date="2018" name="MBio">
        <title>Comparative Genomics Reveals the Core Gene Toolbox for the Fungus-Insect Symbiosis.</title>
        <authorList>
            <person name="Wang Y."/>
            <person name="Stata M."/>
            <person name="Wang W."/>
            <person name="Stajich J.E."/>
            <person name="White M.M."/>
            <person name="Moncalvo J.M."/>
        </authorList>
    </citation>
    <scope>NUCLEOTIDE SEQUENCE [LARGE SCALE GENOMIC DNA]</scope>
    <source>
        <strain evidence="2 3">SC-DP-2</strain>
    </source>
</reference>
<evidence type="ECO:0000256" key="1">
    <source>
        <dbReference type="SAM" id="Phobius"/>
    </source>
</evidence>
<dbReference type="Proteomes" id="UP000245609">
    <property type="component" value="Unassembled WGS sequence"/>
</dbReference>
<evidence type="ECO:0000313" key="2">
    <source>
        <dbReference type="EMBL" id="PVV04983.1"/>
    </source>
</evidence>
<proteinExistence type="predicted"/>
<dbReference type="AlphaFoldDB" id="A0A2T9ZK44"/>
<keyword evidence="1" id="KW-0812">Transmembrane</keyword>
<keyword evidence="3" id="KW-1185">Reference proteome</keyword>
<keyword evidence="1" id="KW-1133">Transmembrane helix</keyword>
<gene>
    <name evidence="2" type="ORF">BB560_000489</name>
</gene>
<dbReference type="EMBL" id="MBFS01000053">
    <property type="protein sequence ID" value="PVV04983.1"/>
    <property type="molecule type" value="Genomic_DNA"/>
</dbReference>
<protein>
    <submittedName>
        <fullName evidence="2">Uncharacterized protein</fullName>
    </submittedName>
</protein>
<sequence length="290" mass="32991">MALIRPTRLMWRGIIAGVMSIITFWILSQYIRNCSVYVPSRHELLEMTPEEQAQIIEKLDKELGEGNYKFGEPKPVPGVDSLYKFIKWGLGETPIKSERAPSDTLGYKEIYVVSEKSNKLNRKYFVELSEKDNFNFSFDFVQAQSRNDIEPHLEIWKQISKSDLSGLVLSDLSDLDPNFRGVISTIHKHSKLKNYNVLFLNQGNSEENAKSSSSLSESDIKLVETQHYPGFLAYAVSPNGASSLLAIYKREIEKNSPESPQTDIDSFFRDVISDIWLTCHSLERGVVSAL</sequence>
<organism evidence="2 3">
    <name type="scientific">Smittium megazygosporum</name>
    <dbReference type="NCBI Taxonomy" id="133381"/>
    <lineage>
        <taxon>Eukaryota</taxon>
        <taxon>Fungi</taxon>
        <taxon>Fungi incertae sedis</taxon>
        <taxon>Zoopagomycota</taxon>
        <taxon>Kickxellomycotina</taxon>
        <taxon>Harpellomycetes</taxon>
        <taxon>Harpellales</taxon>
        <taxon>Legeriomycetaceae</taxon>
        <taxon>Smittium</taxon>
    </lineage>
</organism>
<feature type="transmembrane region" description="Helical" evidence="1">
    <location>
        <begin position="9"/>
        <end position="27"/>
    </location>
</feature>
<evidence type="ECO:0000313" key="3">
    <source>
        <dbReference type="Proteomes" id="UP000245609"/>
    </source>
</evidence>